<reference evidence="4" key="1">
    <citation type="journal article" date="2020" name="Mol. Plant Microbe">
        <title>Rhizobial microsymbionts of the narrowly endemic Oxytropis species growing in Kamchatka are characterized by significant genetic diversity and possess a set of genes that are associated with T3SS and T6SS secretion systems and can affect the development of symbiosis.</title>
        <authorList>
            <person name="Safronova V."/>
            <person name="Guro P."/>
            <person name="Sazanova A."/>
            <person name="Kuznetsova I."/>
            <person name="Belimov A."/>
            <person name="Yakubov V."/>
            <person name="Chirak E."/>
            <person name="Afonin A."/>
            <person name="Gogolev Y."/>
            <person name="Andronov E."/>
            <person name="Tikhonovich I."/>
        </authorList>
    </citation>
    <scope>NUCLEOTIDE SEQUENCE [LARGE SCALE GENOMIC DNA]</scope>
    <source>
        <strain evidence="4">581</strain>
    </source>
</reference>
<dbReference type="AlphaFoldDB" id="A0A7G6TZB8"/>
<feature type="compositionally biased region" description="Gly residues" evidence="1">
    <location>
        <begin position="163"/>
        <end position="176"/>
    </location>
</feature>
<proteinExistence type="predicted"/>
<dbReference type="InterPro" id="IPR002048">
    <property type="entry name" value="EF_hand_dom"/>
</dbReference>
<dbReference type="CDD" id="cd00051">
    <property type="entry name" value="EFh"/>
    <property type="match status" value="1"/>
</dbReference>
<dbReference type="RefSeq" id="WP_184518335.1">
    <property type="nucleotide sequence ID" value="NZ_CP050292.1"/>
</dbReference>
<feature type="region of interest" description="Disordered" evidence="1">
    <location>
        <begin position="157"/>
        <end position="186"/>
    </location>
</feature>
<dbReference type="EMBL" id="CP050292">
    <property type="protein sequence ID" value="QND72100.1"/>
    <property type="molecule type" value="Genomic_DNA"/>
</dbReference>
<evidence type="ECO:0000259" key="2">
    <source>
        <dbReference type="PROSITE" id="PS50222"/>
    </source>
</evidence>
<dbReference type="SMART" id="SM00054">
    <property type="entry name" value="EFh"/>
    <property type="match status" value="2"/>
</dbReference>
<gene>
    <name evidence="3" type="ORF">HB776_13365</name>
</gene>
<evidence type="ECO:0000313" key="4">
    <source>
        <dbReference type="Proteomes" id="UP000515291"/>
    </source>
</evidence>
<sequence length="248" mass="24224">MLPALAAATTAIDALQALTKSKSKAATTTTGVTQKTASPFDVASTSTAASATSSTATSATSSTNSSYKLAPGTMSTLLDAQSQPATAASEAKRADSLKRLMGMLDSDGSGGISKAEFEKKLGAGGTNTANADKVFAELDKNVDGSVNIDELSPALNGGKAHHAGGGMGGGSGGGSDTAGSTTTTTVNADGSTTTSIAYADGSTVSSTTAVPTSSTSSTASSSYNAIEKMIARQAQQISNAKSTLAISA</sequence>
<dbReference type="Gene3D" id="1.10.238.10">
    <property type="entry name" value="EF-hand"/>
    <property type="match status" value="1"/>
</dbReference>
<protein>
    <submittedName>
        <fullName evidence="3">EF-hand domain-containing protein</fullName>
    </submittedName>
</protein>
<dbReference type="Pfam" id="PF13202">
    <property type="entry name" value="EF-hand_5"/>
    <property type="match status" value="2"/>
</dbReference>
<name>A0A7G6TZB8_9BRAD</name>
<organism evidence="3 4">
    <name type="scientific">Tardiphaga robiniae</name>
    <dbReference type="NCBI Taxonomy" id="943830"/>
    <lineage>
        <taxon>Bacteria</taxon>
        <taxon>Pseudomonadati</taxon>
        <taxon>Pseudomonadota</taxon>
        <taxon>Alphaproteobacteria</taxon>
        <taxon>Hyphomicrobiales</taxon>
        <taxon>Nitrobacteraceae</taxon>
        <taxon>Tardiphaga</taxon>
    </lineage>
</organism>
<dbReference type="InterPro" id="IPR011992">
    <property type="entry name" value="EF-hand-dom_pair"/>
</dbReference>
<evidence type="ECO:0000256" key="1">
    <source>
        <dbReference type="SAM" id="MobiDB-lite"/>
    </source>
</evidence>
<accession>A0A7G6TZB8</accession>
<feature type="domain" description="EF-hand" evidence="2">
    <location>
        <begin position="126"/>
        <end position="161"/>
    </location>
</feature>
<dbReference type="GO" id="GO:0005509">
    <property type="term" value="F:calcium ion binding"/>
    <property type="evidence" value="ECO:0007669"/>
    <property type="project" value="InterPro"/>
</dbReference>
<dbReference type="Proteomes" id="UP000515291">
    <property type="component" value="Chromosome"/>
</dbReference>
<feature type="compositionally biased region" description="Low complexity" evidence="1">
    <location>
        <begin position="177"/>
        <end position="186"/>
    </location>
</feature>
<dbReference type="SUPFAM" id="SSF47473">
    <property type="entry name" value="EF-hand"/>
    <property type="match status" value="1"/>
</dbReference>
<dbReference type="KEGG" id="trb:HB776_13365"/>
<dbReference type="PROSITE" id="PS50222">
    <property type="entry name" value="EF_HAND_2"/>
    <property type="match status" value="1"/>
</dbReference>
<evidence type="ECO:0000313" key="3">
    <source>
        <dbReference type="EMBL" id="QND72100.1"/>
    </source>
</evidence>